<accession>A0AAE1U1T4</accession>
<comment type="caution">
    <text evidence="1">The sequence shown here is derived from an EMBL/GenBank/DDBJ whole genome shotgun (WGS) entry which is preliminary data.</text>
</comment>
<sequence length="269" mass="30399">MSVQEGMLRCLQRCIKHSTCKTFIIATATQECFITSFDRCTNPHKELYWIPGYNMFEVKSGAKSQLRTCYSQCQGTCEQCGRPNCDGKDCKECAHVCWHYLVHNISALVHLWPGRGMGMGYMSKCDQGWQKVWGLFNGTISNKTHIYASLLENTTLVLKLVITYQDNIERVSYFGNVSITLNSIDVGDYLGGNAGNYWDAPFKNRVPTEYPDCLLFYYPPMTTHTCTPGGTHTPGWVWVTGEAQRDKINISEISLWITDANIAEVPLAE</sequence>
<dbReference type="EMBL" id="JAWZYT010002143">
    <property type="protein sequence ID" value="KAK4306377.1"/>
    <property type="molecule type" value="Genomic_DNA"/>
</dbReference>
<dbReference type="AlphaFoldDB" id="A0AAE1U1T4"/>
<gene>
    <name evidence="1" type="ORF">Pmani_021796</name>
</gene>
<proteinExistence type="predicted"/>
<organism evidence="1 2">
    <name type="scientific">Petrolisthes manimaculis</name>
    <dbReference type="NCBI Taxonomy" id="1843537"/>
    <lineage>
        <taxon>Eukaryota</taxon>
        <taxon>Metazoa</taxon>
        <taxon>Ecdysozoa</taxon>
        <taxon>Arthropoda</taxon>
        <taxon>Crustacea</taxon>
        <taxon>Multicrustacea</taxon>
        <taxon>Malacostraca</taxon>
        <taxon>Eumalacostraca</taxon>
        <taxon>Eucarida</taxon>
        <taxon>Decapoda</taxon>
        <taxon>Pleocyemata</taxon>
        <taxon>Anomura</taxon>
        <taxon>Galatheoidea</taxon>
        <taxon>Porcellanidae</taxon>
        <taxon>Petrolisthes</taxon>
    </lineage>
</organism>
<evidence type="ECO:0000313" key="2">
    <source>
        <dbReference type="Proteomes" id="UP001292094"/>
    </source>
</evidence>
<name>A0AAE1U1T4_9EUCA</name>
<protein>
    <submittedName>
        <fullName evidence="1">Uncharacterized protein</fullName>
    </submittedName>
</protein>
<keyword evidence="2" id="KW-1185">Reference proteome</keyword>
<evidence type="ECO:0000313" key="1">
    <source>
        <dbReference type="EMBL" id="KAK4306377.1"/>
    </source>
</evidence>
<reference evidence="1" key="1">
    <citation type="submission" date="2023-11" db="EMBL/GenBank/DDBJ databases">
        <title>Genome assemblies of two species of porcelain crab, Petrolisthes cinctipes and Petrolisthes manimaculis (Anomura: Porcellanidae).</title>
        <authorList>
            <person name="Angst P."/>
        </authorList>
    </citation>
    <scope>NUCLEOTIDE SEQUENCE</scope>
    <source>
        <strain evidence="1">PB745_02</strain>
        <tissue evidence="1">Gill</tissue>
    </source>
</reference>
<dbReference type="Proteomes" id="UP001292094">
    <property type="component" value="Unassembled WGS sequence"/>
</dbReference>